<proteinExistence type="predicted"/>
<organism evidence="1 2">
    <name type="scientific">Candidatus Allocopromorpha excrementigallinarum</name>
    <dbReference type="NCBI Taxonomy" id="2840742"/>
    <lineage>
        <taxon>Bacteria</taxon>
        <taxon>Bacillati</taxon>
        <taxon>Bacillota</taxon>
        <taxon>Clostridia</taxon>
        <taxon>Eubacteriales</taxon>
        <taxon>Eubacteriaceae</taxon>
        <taxon>Eubacteriaceae incertae sedis</taxon>
        <taxon>Candidatus Allocopromorpha</taxon>
    </lineage>
</organism>
<accession>A0A9D1L6F6</accession>
<comment type="caution">
    <text evidence="1">The sequence shown here is derived from an EMBL/GenBank/DDBJ whole genome shotgun (WGS) entry which is preliminary data.</text>
</comment>
<dbReference type="Proteomes" id="UP000824090">
    <property type="component" value="Unassembled WGS sequence"/>
</dbReference>
<evidence type="ECO:0000313" key="1">
    <source>
        <dbReference type="EMBL" id="HIU25701.1"/>
    </source>
</evidence>
<dbReference type="AlphaFoldDB" id="A0A9D1L6F6"/>
<name>A0A9D1L6F6_9FIRM</name>
<protein>
    <submittedName>
        <fullName evidence="1">Uncharacterized protein</fullName>
    </submittedName>
</protein>
<sequence>MKVTEAESIQVAKTELENDLKSRMPEKEAFEDDSVMLKPESVRFRKRKKRDGTISLKRPFLS</sequence>
<reference evidence="1" key="1">
    <citation type="submission" date="2020-10" db="EMBL/GenBank/DDBJ databases">
        <authorList>
            <person name="Gilroy R."/>
        </authorList>
    </citation>
    <scope>NUCLEOTIDE SEQUENCE</scope>
    <source>
        <strain evidence="1">ChiHcec3-6078</strain>
    </source>
</reference>
<gene>
    <name evidence="1" type="ORF">IAC50_04335</name>
</gene>
<reference evidence="1" key="2">
    <citation type="journal article" date="2021" name="PeerJ">
        <title>Extensive microbial diversity within the chicken gut microbiome revealed by metagenomics and culture.</title>
        <authorList>
            <person name="Gilroy R."/>
            <person name="Ravi A."/>
            <person name="Getino M."/>
            <person name="Pursley I."/>
            <person name="Horton D.L."/>
            <person name="Alikhan N.F."/>
            <person name="Baker D."/>
            <person name="Gharbi K."/>
            <person name="Hall N."/>
            <person name="Watson M."/>
            <person name="Adriaenssens E.M."/>
            <person name="Foster-Nyarko E."/>
            <person name="Jarju S."/>
            <person name="Secka A."/>
            <person name="Antonio M."/>
            <person name="Oren A."/>
            <person name="Chaudhuri R.R."/>
            <person name="La Ragione R."/>
            <person name="Hildebrand F."/>
            <person name="Pallen M.J."/>
        </authorList>
    </citation>
    <scope>NUCLEOTIDE SEQUENCE</scope>
    <source>
        <strain evidence="1">ChiHcec3-6078</strain>
    </source>
</reference>
<dbReference type="EMBL" id="DVMP01000082">
    <property type="protein sequence ID" value="HIU25701.1"/>
    <property type="molecule type" value="Genomic_DNA"/>
</dbReference>
<evidence type="ECO:0000313" key="2">
    <source>
        <dbReference type="Proteomes" id="UP000824090"/>
    </source>
</evidence>